<dbReference type="EC" id="3.2.1.25" evidence="3"/>
<feature type="domain" description="Glycoside hydrolase family 2 immunoglobulin-like beta-sandwich" evidence="11">
    <location>
        <begin position="190"/>
        <end position="298"/>
    </location>
</feature>
<evidence type="ECO:0000256" key="2">
    <source>
        <dbReference type="ARBA" id="ARBA00004740"/>
    </source>
</evidence>
<dbReference type="InterPro" id="IPR006102">
    <property type="entry name" value="Ig-like_GH2"/>
</dbReference>
<dbReference type="PANTHER" id="PTHR43730:SF1">
    <property type="entry name" value="BETA-MANNOSIDASE"/>
    <property type="match status" value="1"/>
</dbReference>
<comment type="catalytic activity">
    <reaction evidence="1">
        <text>Hydrolysis of terminal, non-reducing beta-D-mannose residues in beta-D-mannosides.</text>
        <dbReference type="EC" id="3.2.1.25"/>
    </reaction>
</comment>
<comment type="caution">
    <text evidence="14">The sequence shown here is derived from an EMBL/GenBank/DDBJ whole genome shotgun (WGS) entry which is preliminary data.</text>
</comment>
<evidence type="ECO:0000256" key="4">
    <source>
        <dbReference type="ARBA" id="ARBA00022801"/>
    </source>
</evidence>
<dbReference type="GO" id="GO:0000272">
    <property type="term" value="P:polysaccharide catabolic process"/>
    <property type="evidence" value="ECO:0007669"/>
    <property type="project" value="UniProtKB-KW"/>
</dbReference>
<dbReference type="SUPFAM" id="SSF49785">
    <property type="entry name" value="Galactose-binding domain-like"/>
    <property type="match status" value="1"/>
</dbReference>
<evidence type="ECO:0000259" key="13">
    <source>
        <dbReference type="Pfam" id="PF22666"/>
    </source>
</evidence>
<evidence type="ECO:0000256" key="5">
    <source>
        <dbReference type="ARBA" id="ARBA00023277"/>
    </source>
</evidence>
<evidence type="ECO:0000259" key="12">
    <source>
        <dbReference type="Pfam" id="PF17786"/>
    </source>
</evidence>
<dbReference type="Pfam" id="PF00703">
    <property type="entry name" value="Glyco_hydro_2"/>
    <property type="match status" value="1"/>
</dbReference>
<keyword evidence="7" id="KW-0624">Polysaccharide degradation</keyword>
<accession>A0A086TDJ3</accession>
<dbReference type="Gene3D" id="2.60.40.10">
    <property type="entry name" value="Immunoglobulins"/>
    <property type="match status" value="1"/>
</dbReference>
<gene>
    <name evidence="14" type="ORF">ACRE_017820</name>
</gene>
<keyword evidence="6" id="KW-0326">Glycosidase</keyword>
<dbReference type="Pfam" id="PF22666">
    <property type="entry name" value="Glyco_hydro_2_N2"/>
    <property type="match status" value="1"/>
</dbReference>
<dbReference type="GO" id="GO:0004567">
    <property type="term" value="F:beta-mannosidase activity"/>
    <property type="evidence" value="ECO:0007669"/>
    <property type="project" value="UniProtKB-EC"/>
</dbReference>
<sequence>MELKRTSLTAWRWKDASGLGLEGATEIPTNIHLDLLAAGAIPDPFLGENEAGLQWIHSKRWVYSATFDAEALVAEEDARIDLVFDGLDTFATVKLNGHEILQSDNMFIGHRVDVRHLLCPTNNKLDITFESAYEKGEYLRAEKGHLLCWNGHYGRVYVRKAQHHFGWDWGPSFVTCGPWKPICLERYLCRVVDVKVNIDVSPDLTEAALTVNVATEPQVLRSHTLLEVQLTDPDGTVLDTRKIETNSQTARFQLRRPRLWYPHTHGEQPLYQVKARVRRSDEDGCATLDTKTQTIGIRRIELIQFSLKEGSTFYFTCNGIPMFMGGSNWIPGDTFLPRVTPAKYKRWIDMAVRGNQNMLRVWGGGIYEDDAFYDECDRRGIFVWQDFCFACGQYPSDKAFVDSVKEEATQAIKRLRSHPSLIIWAGNNEDYQIANEGLKHDMTMPPEEWPNSTFGARTTYEKVLPELVDEHSPGTIYWPGSPFGGVDNNSDRTIGDVHIWNVSSGMLLPYQRYPDVTGRFVSEFGMLSCPSVDTIKESFLGVDGDAHPQSRPFEFHCKASSYEKRMFTCMGENFRLAFDTETYVYLTQLLQSEAMYYAYRGWRRQFEGRECGGALVWQTNDSWPAVSWAIIDYYERPKMAYYAISRALKPLATGVSRRMKTNPRPNLQHEAFCNGKTKADAASVIAHATPHIYPPRESTYSVWVANSTTDVHRVTVRVRFISVKTGREVSDAIERLVDAKATGTTEVVSGSTPEEEPTVVVSEVFDSDGNLVSHDVDWPQPLKHLTFPERHLEVNYEGESVVVSVDKPVKGLFFTNDRVEWSDNGLDVVPGQKLRITAKGLKEYPEWMYYGM</sequence>
<name>A0A086TDJ3_HAPC1</name>
<dbReference type="OrthoDB" id="2866996at2759"/>
<dbReference type="InterPro" id="IPR054593">
    <property type="entry name" value="Beta-mannosidase-like_N2"/>
</dbReference>
<dbReference type="Pfam" id="PF17786">
    <property type="entry name" value="Mannosidase_ig"/>
    <property type="match status" value="1"/>
</dbReference>
<feature type="domain" description="Mannosidase Ig/CBM-like" evidence="12">
    <location>
        <begin position="699"/>
        <end position="784"/>
    </location>
</feature>
<keyword evidence="15" id="KW-1185">Reference proteome</keyword>
<comment type="pathway">
    <text evidence="2">Glycan metabolism; N-glycan degradation.</text>
</comment>
<keyword evidence="5" id="KW-0119">Carbohydrate metabolism</keyword>
<comment type="similarity">
    <text evidence="8">Belongs to the glycosyl hydrolase 2 family. Beta-mannosidase B subfamily.</text>
</comment>
<evidence type="ECO:0000259" key="11">
    <source>
        <dbReference type="Pfam" id="PF00703"/>
    </source>
</evidence>
<evidence type="ECO:0000256" key="1">
    <source>
        <dbReference type="ARBA" id="ARBA00000829"/>
    </source>
</evidence>
<proteinExistence type="inferred from homology"/>
<evidence type="ECO:0000256" key="6">
    <source>
        <dbReference type="ARBA" id="ARBA00023295"/>
    </source>
</evidence>
<feature type="domain" description="Beta-mannosidase-like galactose-binding" evidence="13">
    <location>
        <begin position="24"/>
        <end position="180"/>
    </location>
</feature>
<reference evidence="15" key="1">
    <citation type="journal article" date="2014" name="Genome Announc.">
        <title>Genome sequence and annotation of Acremonium chrysogenum, producer of the beta-lactam antibiotic cephalosporin C.</title>
        <authorList>
            <person name="Terfehr D."/>
            <person name="Dahlmann T.A."/>
            <person name="Specht T."/>
            <person name="Zadra I."/>
            <person name="Kuernsteiner H."/>
            <person name="Kueck U."/>
        </authorList>
    </citation>
    <scope>NUCLEOTIDE SEQUENCE [LARGE SCALE GENOMIC DNA]</scope>
    <source>
        <strain evidence="15">ATCC 11550 / CBS 779.69 / DSM 880 / IAM 14645 / JCM 23072 / IMI 49137</strain>
    </source>
</reference>
<evidence type="ECO:0000313" key="14">
    <source>
        <dbReference type="EMBL" id="KFH47425.1"/>
    </source>
</evidence>
<dbReference type="AlphaFoldDB" id="A0A086TDJ3"/>
<dbReference type="Gene3D" id="3.20.20.80">
    <property type="entry name" value="Glycosidases"/>
    <property type="match status" value="1"/>
</dbReference>
<dbReference type="InterPro" id="IPR041447">
    <property type="entry name" value="Mannosidase_ig"/>
</dbReference>
<dbReference type="Proteomes" id="UP000029964">
    <property type="component" value="Unassembled WGS sequence"/>
</dbReference>
<dbReference type="SUPFAM" id="SSF51445">
    <property type="entry name" value="(Trans)glycosidases"/>
    <property type="match status" value="1"/>
</dbReference>
<evidence type="ECO:0000256" key="9">
    <source>
        <dbReference type="ARBA" id="ARBA00041069"/>
    </source>
</evidence>
<dbReference type="InterPro" id="IPR013783">
    <property type="entry name" value="Ig-like_fold"/>
</dbReference>
<dbReference type="GO" id="GO:0006516">
    <property type="term" value="P:glycoprotein catabolic process"/>
    <property type="evidence" value="ECO:0007669"/>
    <property type="project" value="TreeGrafter"/>
</dbReference>
<dbReference type="EMBL" id="JPKY01000010">
    <property type="protein sequence ID" value="KFH47425.1"/>
    <property type="molecule type" value="Genomic_DNA"/>
</dbReference>
<dbReference type="InterPro" id="IPR036156">
    <property type="entry name" value="Beta-gal/glucu_dom_sf"/>
</dbReference>
<evidence type="ECO:0000256" key="10">
    <source>
        <dbReference type="ARBA" id="ARBA00041614"/>
    </source>
</evidence>
<dbReference type="FunFam" id="3.20.20.80:FF:000050">
    <property type="entry name" value="Beta-mannosidase B"/>
    <property type="match status" value="1"/>
</dbReference>
<evidence type="ECO:0000256" key="7">
    <source>
        <dbReference type="ARBA" id="ARBA00023326"/>
    </source>
</evidence>
<evidence type="ECO:0000256" key="3">
    <source>
        <dbReference type="ARBA" id="ARBA00012754"/>
    </source>
</evidence>
<dbReference type="STRING" id="857340.A0A086TDJ3"/>
<dbReference type="InterPro" id="IPR008979">
    <property type="entry name" value="Galactose-bd-like_sf"/>
</dbReference>
<dbReference type="PANTHER" id="PTHR43730">
    <property type="entry name" value="BETA-MANNOSIDASE"/>
    <property type="match status" value="1"/>
</dbReference>
<organism evidence="14 15">
    <name type="scientific">Hapsidospora chrysogenum (strain ATCC 11550 / CBS 779.69 / DSM 880 / IAM 14645 / JCM 23072 / IMI 49137)</name>
    <name type="common">Acremonium chrysogenum</name>
    <dbReference type="NCBI Taxonomy" id="857340"/>
    <lineage>
        <taxon>Eukaryota</taxon>
        <taxon>Fungi</taxon>
        <taxon>Dikarya</taxon>
        <taxon>Ascomycota</taxon>
        <taxon>Pezizomycotina</taxon>
        <taxon>Sordariomycetes</taxon>
        <taxon>Hypocreomycetidae</taxon>
        <taxon>Hypocreales</taxon>
        <taxon>Bionectriaceae</taxon>
        <taxon>Hapsidospora</taxon>
    </lineage>
</organism>
<dbReference type="InterPro" id="IPR050887">
    <property type="entry name" value="Beta-mannosidase_GH2"/>
</dbReference>
<dbReference type="SUPFAM" id="SSF49303">
    <property type="entry name" value="beta-Galactosidase/glucuronidase domain"/>
    <property type="match status" value="2"/>
</dbReference>
<dbReference type="HOGENOM" id="CLU_005015_1_1_1"/>
<protein>
    <recommendedName>
        <fullName evidence="9">Beta-mannosidase B</fullName>
        <ecNumber evidence="3">3.2.1.25</ecNumber>
    </recommendedName>
    <alternativeName>
        <fullName evidence="10">Mannanase B</fullName>
    </alternativeName>
</protein>
<dbReference type="InterPro" id="IPR017853">
    <property type="entry name" value="GH"/>
</dbReference>
<keyword evidence="4" id="KW-0378">Hydrolase</keyword>
<evidence type="ECO:0000256" key="8">
    <source>
        <dbReference type="ARBA" id="ARBA00038429"/>
    </source>
</evidence>
<dbReference type="Gene3D" id="2.60.120.260">
    <property type="entry name" value="Galactose-binding domain-like"/>
    <property type="match status" value="1"/>
</dbReference>
<evidence type="ECO:0000313" key="15">
    <source>
        <dbReference type="Proteomes" id="UP000029964"/>
    </source>
</evidence>